<feature type="domain" description="SnoaL-like" evidence="1">
    <location>
        <begin position="17"/>
        <end position="148"/>
    </location>
</feature>
<dbReference type="Pfam" id="PF13577">
    <property type="entry name" value="SnoaL_4"/>
    <property type="match status" value="1"/>
</dbReference>
<dbReference type="AlphaFoldDB" id="A0A6N7Q7B5"/>
<comment type="caution">
    <text evidence="2">The sequence shown here is derived from an EMBL/GenBank/DDBJ whole genome shotgun (WGS) entry which is preliminary data.</text>
</comment>
<sequence>MSHPHDGPKDPPSRLDRLESLEAIRTIKARYAVLADRCLGSPSSANAVALADLFTDDAVADYGFFGTFTGRAELLNAFENVLPAGTRWSAHYIVNPILSVEGDTAQGSWSFLIHAVPRTPPDAPQTTFFGGYEEKYRRVGGRWKISELVVRYSSP</sequence>
<proteinExistence type="predicted"/>
<dbReference type="EMBL" id="WJIE01000013">
    <property type="protein sequence ID" value="MRG96771.1"/>
    <property type="molecule type" value="Genomic_DNA"/>
</dbReference>
<evidence type="ECO:0000313" key="3">
    <source>
        <dbReference type="Proteomes" id="UP000440224"/>
    </source>
</evidence>
<dbReference type="InterPro" id="IPR037401">
    <property type="entry name" value="SnoaL-like"/>
</dbReference>
<evidence type="ECO:0000313" key="2">
    <source>
        <dbReference type="EMBL" id="MRG96771.1"/>
    </source>
</evidence>
<dbReference type="OrthoDB" id="4571298at2"/>
<protein>
    <recommendedName>
        <fullName evidence="1">SnoaL-like domain-containing protein</fullName>
    </recommendedName>
</protein>
<gene>
    <name evidence="2" type="ORF">GF068_33335</name>
</gene>
<reference evidence="2 3" key="1">
    <citation type="submission" date="2019-10" db="EMBL/GenBank/DDBJ databases">
        <title>A soil myxobacterium in the family Polyangiaceae.</title>
        <authorList>
            <person name="Li Y."/>
            <person name="Wang J."/>
        </authorList>
    </citation>
    <scope>NUCLEOTIDE SEQUENCE [LARGE SCALE GENOMIC DNA]</scope>
    <source>
        <strain evidence="2 3">DSM 14734</strain>
    </source>
</reference>
<dbReference type="InterPro" id="IPR032710">
    <property type="entry name" value="NTF2-like_dom_sf"/>
</dbReference>
<dbReference type="SUPFAM" id="SSF54427">
    <property type="entry name" value="NTF2-like"/>
    <property type="match status" value="1"/>
</dbReference>
<accession>A0A6N7Q7B5</accession>
<organism evidence="2 3">
    <name type="scientific">Polyangium spumosum</name>
    <dbReference type="NCBI Taxonomy" id="889282"/>
    <lineage>
        <taxon>Bacteria</taxon>
        <taxon>Pseudomonadati</taxon>
        <taxon>Myxococcota</taxon>
        <taxon>Polyangia</taxon>
        <taxon>Polyangiales</taxon>
        <taxon>Polyangiaceae</taxon>
        <taxon>Polyangium</taxon>
    </lineage>
</organism>
<keyword evidence="3" id="KW-1185">Reference proteome</keyword>
<evidence type="ECO:0000259" key="1">
    <source>
        <dbReference type="Pfam" id="PF13577"/>
    </source>
</evidence>
<dbReference type="RefSeq" id="WP_153823570.1">
    <property type="nucleotide sequence ID" value="NZ_WJIE01000013.1"/>
</dbReference>
<dbReference type="Proteomes" id="UP000440224">
    <property type="component" value="Unassembled WGS sequence"/>
</dbReference>
<dbReference type="Gene3D" id="3.10.450.50">
    <property type="match status" value="1"/>
</dbReference>
<name>A0A6N7Q7B5_9BACT</name>